<dbReference type="GO" id="GO:0008270">
    <property type="term" value="F:zinc ion binding"/>
    <property type="evidence" value="ECO:0007669"/>
    <property type="project" value="UniProtKB-KW"/>
</dbReference>
<feature type="compositionally biased region" description="Polar residues" evidence="6">
    <location>
        <begin position="10"/>
        <end position="33"/>
    </location>
</feature>
<feature type="domain" description="C3H1-type" evidence="7">
    <location>
        <begin position="206"/>
        <end position="234"/>
    </location>
</feature>
<feature type="region of interest" description="Disordered" evidence="6">
    <location>
        <begin position="140"/>
        <end position="161"/>
    </location>
</feature>
<dbReference type="Pfam" id="PF00642">
    <property type="entry name" value="zf-CCCH"/>
    <property type="match status" value="1"/>
</dbReference>
<dbReference type="InterPro" id="IPR036855">
    <property type="entry name" value="Znf_CCCH_sf"/>
</dbReference>
<keyword evidence="1 5" id="KW-0479">Metal-binding</keyword>
<evidence type="ECO:0000256" key="5">
    <source>
        <dbReference type="PROSITE-ProRule" id="PRU00723"/>
    </source>
</evidence>
<dbReference type="SUPFAM" id="SSF90229">
    <property type="entry name" value="CCCH zinc finger"/>
    <property type="match status" value="2"/>
</dbReference>
<proteinExistence type="predicted"/>
<dbReference type="PANTHER" id="PTHR12547:SF18">
    <property type="entry name" value="PROTEIN TIS11"/>
    <property type="match status" value="1"/>
</dbReference>
<dbReference type="GO" id="GO:0003729">
    <property type="term" value="F:mRNA binding"/>
    <property type="evidence" value="ECO:0007669"/>
    <property type="project" value="InterPro"/>
</dbReference>
<dbReference type="Proteomes" id="UP000807716">
    <property type="component" value="Unassembled WGS sequence"/>
</dbReference>
<feature type="zinc finger region" description="C3H1-type" evidence="5">
    <location>
        <begin position="168"/>
        <end position="196"/>
    </location>
</feature>
<dbReference type="OrthoDB" id="410307at2759"/>
<dbReference type="EMBL" id="JAAAJB010000231">
    <property type="protein sequence ID" value="KAG0260987.1"/>
    <property type="molecule type" value="Genomic_DNA"/>
</dbReference>
<protein>
    <recommendedName>
        <fullName evidence="7">C3H1-type domain-containing protein</fullName>
    </recommendedName>
</protein>
<evidence type="ECO:0000256" key="6">
    <source>
        <dbReference type="SAM" id="MobiDB-lite"/>
    </source>
</evidence>
<feature type="region of interest" description="Disordered" evidence="6">
    <location>
        <begin position="9"/>
        <end position="33"/>
    </location>
</feature>
<dbReference type="PANTHER" id="PTHR12547">
    <property type="entry name" value="CCCH ZINC FINGER/TIS11-RELATED"/>
    <property type="match status" value="1"/>
</dbReference>
<feature type="zinc finger region" description="C3H1-type" evidence="5">
    <location>
        <begin position="206"/>
        <end position="234"/>
    </location>
</feature>
<evidence type="ECO:0000256" key="2">
    <source>
        <dbReference type="ARBA" id="ARBA00022737"/>
    </source>
</evidence>
<dbReference type="AlphaFoldDB" id="A0A9P6Q7E5"/>
<dbReference type="InterPro" id="IPR045877">
    <property type="entry name" value="ZFP36-like"/>
</dbReference>
<feature type="domain" description="C3H1-type" evidence="7">
    <location>
        <begin position="168"/>
        <end position="196"/>
    </location>
</feature>
<evidence type="ECO:0000256" key="1">
    <source>
        <dbReference type="ARBA" id="ARBA00022723"/>
    </source>
</evidence>
<organism evidence="8 9">
    <name type="scientific">Actinomortierella ambigua</name>
    <dbReference type="NCBI Taxonomy" id="1343610"/>
    <lineage>
        <taxon>Eukaryota</taxon>
        <taxon>Fungi</taxon>
        <taxon>Fungi incertae sedis</taxon>
        <taxon>Mucoromycota</taxon>
        <taxon>Mortierellomycotina</taxon>
        <taxon>Mortierellomycetes</taxon>
        <taxon>Mortierellales</taxon>
        <taxon>Mortierellaceae</taxon>
        <taxon>Actinomortierella</taxon>
    </lineage>
</organism>
<dbReference type="InterPro" id="IPR000571">
    <property type="entry name" value="Znf_CCCH"/>
</dbReference>
<dbReference type="PROSITE" id="PS50103">
    <property type="entry name" value="ZF_C3H1"/>
    <property type="match status" value="2"/>
</dbReference>
<feature type="compositionally biased region" description="Low complexity" evidence="6">
    <location>
        <begin position="83"/>
        <end position="98"/>
    </location>
</feature>
<accession>A0A9P6Q7E5</accession>
<evidence type="ECO:0000256" key="3">
    <source>
        <dbReference type="ARBA" id="ARBA00022771"/>
    </source>
</evidence>
<evidence type="ECO:0000313" key="8">
    <source>
        <dbReference type="EMBL" id="KAG0260987.1"/>
    </source>
</evidence>
<keyword evidence="4 5" id="KW-0862">Zinc</keyword>
<feature type="region of interest" description="Disordered" evidence="6">
    <location>
        <begin position="80"/>
        <end position="107"/>
    </location>
</feature>
<reference evidence="8" key="1">
    <citation type="journal article" date="2020" name="Fungal Divers.">
        <title>Resolving the Mortierellaceae phylogeny through synthesis of multi-gene phylogenetics and phylogenomics.</title>
        <authorList>
            <person name="Vandepol N."/>
            <person name="Liber J."/>
            <person name="Desiro A."/>
            <person name="Na H."/>
            <person name="Kennedy M."/>
            <person name="Barry K."/>
            <person name="Grigoriev I.V."/>
            <person name="Miller A.N."/>
            <person name="O'Donnell K."/>
            <person name="Stajich J.E."/>
            <person name="Bonito G."/>
        </authorList>
    </citation>
    <scope>NUCLEOTIDE SEQUENCE</scope>
    <source>
        <strain evidence="8">BC1065</strain>
    </source>
</reference>
<keyword evidence="2" id="KW-0677">Repeat</keyword>
<dbReference type="SMART" id="SM00356">
    <property type="entry name" value="ZnF_C3H1"/>
    <property type="match status" value="2"/>
</dbReference>
<sequence length="486" mass="52517">MHRLSEMLLNFNTPAAQKSTRHPPTNNEPQPLDSYTQLCPHTAIKECMESTILLGVGLPSPPVSSCCSDLDHQEPAIQSWAMSTSPPDTPGSTSTLPSLERDSDDDETWTVQRRPKIYGGHGQHLSISSSSSGDCISVMSDQHPHLHGRRGPRSHGDREGEGKKITDLYKTEMCHSVAAGTTCRYGDQCQFAHSEHELNQVARHPRYKTQFCTSFQSFGRCKYNDRCTFIHHPDEARTPTMNRRANALIRAKTAMKTAGVATTTTGVANTDHHRKGRSDSTSLRGSLLEPTWIDATTTIAPANSDTTTATAAATTTTAELSRTCGSVCASLTPAAELNHPPSSSPASRVRTGQSRAGQSYAAMVEKSCGGTFESLVAQVTLYHQAAAPCQASTCEDPTATAVVVSTSGDMPVSLSWDSSGLVSGTTFPSVNPTMQTATMRRPSDMADVQSSSQMKPDAIYLVEDEPPTWLASLGHYIWTPQNEFEL</sequence>
<dbReference type="Gene3D" id="4.10.1000.10">
    <property type="entry name" value="Zinc finger, CCCH-type"/>
    <property type="match status" value="2"/>
</dbReference>
<name>A0A9P6Q7E5_9FUNG</name>
<keyword evidence="9" id="KW-1185">Reference proteome</keyword>
<comment type="caution">
    <text evidence="8">The sequence shown here is derived from an EMBL/GenBank/DDBJ whole genome shotgun (WGS) entry which is preliminary data.</text>
</comment>
<evidence type="ECO:0000256" key="4">
    <source>
        <dbReference type="ARBA" id="ARBA00022833"/>
    </source>
</evidence>
<evidence type="ECO:0000259" key="7">
    <source>
        <dbReference type="PROSITE" id="PS50103"/>
    </source>
</evidence>
<evidence type="ECO:0000313" key="9">
    <source>
        <dbReference type="Proteomes" id="UP000807716"/>
    </source>
</evidence>
<gene>
    <name evidence="8" type="ORF">DFQ27_003232</name>
</gene>
<keyword evidence="3 5" id="KW-0863">Zinc-finger</keyword>